<comment type="caution">
    <text evidence="12">The sequence shown here is derived from an EMBL/GenBank/DDBJ whole genome shotgun (WGS) entry which is preliminary data.</text>
</comment>
<dbReference type="SMART" id="SM00249">
    <property type="entry name" value="PHD"/>
    <property type="match status" value="1"/>
</dbReference>
<dbReference type="GO" id="GO:0008270">
    <property type="term" value="F:zinc ion binding"/>
    <property type="evidence" value="ECO:0007669"/>
    <property type="project" value="UniProtKB-KW"/>
</dbReference>
<dbReference type="PROSITE" id="PS50016">
    <property type="entry name" value="ZF_PHD_2"/>
    <property type="match status" value="1"/>
</dbReference>
<dbReference type="InterPro" id="IPR019787">
    <property type="entry name" value="Znf_PHD-finger"/>
</dbReference>
<keyword evidence="4 8" id="KW-0863">Zinc-finger</keyword>
<dbReference type="SUPFAM" id="SSF54160">
    <property type="entry name" value="Chromo domain-like"/>
    <property type="match status" value="2"/>
</dbReference>
<protein>
    <submittedName>
        <fullName evidence="12">PHD-type domain-containing protein</fullName>
    </submittedName>
</protein>
<dbReference type="PROSITE" id="PS50013">
    <property type="entry name" value="CHROMO_2"/>
    <property type="match status" value="2"/>
</dbReference>
<dbReference type="Gene3D" id="3.40.50.300">
    <property type="entry name" value="P-loop containing nucleotide triphosphate hydrolases"/>
    <property type="match status" value="1"/>
</dbReference>
<dbReference type="Gene3D" id="3.30.40.10">
    <property type="entry name" value="Zinc/RING finger domain, C3HC4 (zinc finger)"/>
    <property type="match status" value="1"/>
</dbReference>
<dbReference type="InterPro" id="IPR019786">
    <property type="entry name" value="Zinc_finger_PHD-type_CS"/>
</dbReference>
<dbReference type="PANTHER" id="PTHR45623:SF13">
    <property type="entry name" value="HELICASE PROTEIN MOM1"/>
    <property type="match status" value="1"/>
</dbReference>
<evidence type="ECO:0000256" key="7">
    <source>
        <dbReference type="ARBA" id="ARBA00023242"/>
    </source>
</evidence>
<evidence type="ECO:0000256" key="4">
    <source>
        <dbReference type="ARBA" id="ARBA00022771"/>
    </source>
</evidence>
<evidence type="ECO:0000256" key="2">
    <source>
        <dbReference type="ARBA" id="ARBA00022723"/>
    </source>
</evidence>
<feature type="domain" description="Chromo" evidence="10">
    <location>
        <begin position="225"/>
        <end position="293"/>
    </location>
</feature>
<dbReference type="InterPro" id="IPR016197">
    <property type="entry name" value="Chromo-like_dom_sf"/>
</dbReference>
<keyword evidence="5" id="KW-0862">Zinc</keyword>
<dbReference type="GO" id="GO:0003677">
    <property type="term" value="F:DNA binding"/>
    <property type="evidence" value="ECO:0007669"/>
    <property type="project" value="TreeGrafter"/>
</dbReference>
<dbReference type="Gene3D" id="6.10.250.1310">
    <property type="match status" value="1"/>
</dbReference>
<comment type="subcellular location">
    <subcellularLocation>
        <location evidence="1">Nucleus</location>
    </subcellularLocation>
</comment>
<dbReference type="GO" id="GO:0003682">
    <property type="term" value="F:chromatin binding"/>
    <property type="evidence" value="ECO:0007669"/>
    <property type="project" value="TreeGrafter"/>
</dbReference>
<dbReference type="SUPFAM" id="SSF52540">
    <property type="entry name" value="P-loop containing nucleoside triphosphate hydrolases"/>
    <property type="match status" value="2"/>
</dbReference>
<feature type="compositionally biased region" description="Basic and acidic residues" evidence="9">
    <location>
        <begin position="1049"/>
        <end position="1059"/>
    </location>
</feature>
<evidence type="ECO:0000256" key="1">
    <source>
        <dbReference type="ARBA" id="ARBA00004123"/>
    </source>
</evidence>
<sequence length="1476" mass="167994">MTVEKEKKLNGHAFRALFKQRARKTTRPVPDSVADLSVKVNVSPKKQRVDSSIRHAYLQNGENNHDDDVGAGKELPCCTKSKLYMDIESQYHKCANCMNGGTLLDCSGQGCKRRFHLSCVNPPLSYVPPGVWHCAWCTDRKIKFGLHSVSEGIESIWDVREVLSNNQDTQRQKEYLVKYKALAHVHNRWMPEAQVKSEAPVLFTKFMKKNQIRKNNIEWTLPDRLLDKRLILLPDNDSNVSDCPYEWLVKWKGLSYNQASWELENASFMRTPEAMKLINSFEIRHKKNSDRVLHSPEKSKLQGRQSTFTDLSKLPLQGSPDICNFNLTYVNKLRDCWHRGRHCLIIDDQERVVKVVLFILSFQRCLKHPFLIITAASDLPLWEAQFSRWASSENIVVYMGNKDIRSSIKALEFYNEGGCIMFQVLITPAQVFAEDLEVLEAIKWEVIIIDECQRRSVSDCLTQLKMLAVNMRLFTASHEIEDRRFNYQAMLSLLDPDFDQPAQQTEPNLEFCDLKERLAPFVAFKCKYGMPKFAEYWVPVHLSNVQIEQYCEALLSNTVTLCSNTKNDSVHSLRELLTLTRKCCDHPSLVDHSVQSFLATSLPESESDHLDIGVKISGKLQLLDKILTEAKKRSLKVLVMFQSLGGSGQIFSVGDILSDFVHQQFGQESYTRIDRDIIRLKMKSGPNIINMEDSGKFVCLIESRACSSRIKLSSLDMVILFGSDWNPRNDLRALEKITINSQFDQIKVLRLYTSFTVEEQILVLAKQGSTLDSNVMNMGRSTCHGLLNWGAYYLYNKLNIFHNCDLPVPKLNNESQQSLLDDILHELLAIFSRKIEYSDTVECSIISYVQQIEGAYKSKTMLFGEKEFMAMPNYTVIKQVMDGEPPHVLWSNLLEGREHKWKFLPEQSPRKRKKVKYSLDLPDEFATQVISSKTKCSREISKTGNRIDINTRLKINRKVPAPNKKTQLAGTENRIDLNTRLKNNRKISAPKKKTQLAGMLKHILGSTFKRSPRSTRHMRAVNHASKPSSTPLGSNSVSRKGNGGDEVTLGDHDMHDVNHARSPSSMTQEFGCAGEKLTLGEHVAQTGQYSDFTSRRGESPSDSLFPLQHQTIPYQSSSYPLHQQHCSPNPPIEVRGHPIVEELSRLLSAVHPAPTLPPQMSTNIFEYGNNNLQHPRTSEALQCTPLQMELEREKQCIEQAIKICEDMKMRLISDRDKEIAELHKKYNLLFQQAELTSKRHMHDLKTRYAKLCRTELLAKAFLQMNHPGYQDLSLVPPKEGHQCGQLVSVAIPVPEVDELRDRHMISNHMPQLGNMVNQTVIYPAAEMTIPRSEQSLIDPRMKSLPPVTPSVEAVILSSPVHCGTRNMPQIRTSAGHVTGLQANPAMQSGLYARSQFRNNAPAPHLRHSRPSYIPIPNLPSYPNLLPNTQFLGKQHLTPAQSGSLQEIFNQRVDGSTAELPELPQQLDSSNFFYPGF</sequence>
<accession>A0AAD8MY81</accession>
<dbReference type="InterPro" id="IPR000953">
    <property type="entry name" value="Chromo/chromo_shadow_dom"/>
</dbReference>
<dbReference type="Gene3D" id="3.40.50.10810">
    <property type="entry name" value="Tandem AAA-ATPase domain"/>
    <property type="match status" value="1"/>
</dbReference>
<evidence type="ECO:0000256" key="9">
    <source>
        <dbReference type="SAM" id="MobiDB-lite"/>
    </source>
</evidence>
<feature type="compositionally biased region" description="Basic residues" evidence="9">
    <location>
        <begin position="1010"/>
        <end position="1020"/>
    </location>
</feature>
<evidence type="ECO:0000313" key="13">
    <source>
        <dbReference type="Proteomes" id="UP001237642"/>
    </source>
</evidence>
<evidence type="ECO:0000256" key="5">
    <source>
        <dbReference type="ARBA" id="ARBA00022833"/>
    </source>
</evidence>
<dbReference type="Pfam" id="PF00176">
    <property type="entry name" value="SNF2-rel_dom"/>
    <property type="match status" value="1"/>
</dbReference>
<dbReference type="GO" id="GO:0140658">
    <property type="term" value="F:ATP-dependent chromatin remodeler activity"/>
    <property type="evidence" value="ECO:0007669"/>
    <property type="project" value="TreeGrafter"/>
</dbReference>
<dbReference type="InterPro" id="IPR038718">
    <property type="entry name" value="SNF2-like_sf"/>
</dbReference>
<keyword evidence="6" id="KW-0067">ATP-binding</keyword>
<dbReference type="EMBL" id="JAUIZM010000004">
    <property type="protein sequence ID" value="KAK1389524.1"/>
    <property type="molecule type" value="Genomic_DNA"/>
</dbReference>
<keyword evidence="13" id="KW-1185">Reference proteome</keyword>
<dbReference type="GO" id="GO:0000785">
    <property type="term" value="C:chromatin"/>
    <property type="evidence" value="ECO:0007669"/>
    <property type="project" value="TreeGrafter"/>
</dbReference>
<dbReference type="GO" id="GO:0005524">
    <property type="term" value="F:ATP binding"/>
    <property type="evidence" value="ECO:0007669"/>
    <property type="project" value="UniProtKB-KW"/>
</dbReference>
<feature type="region of interest" description="Disordered" evidence="9">
    <location>
        <begin position="1006"/>
        <end position="1067"/>
    </location>
</feature>
<dbReference type="Gene3D" id="2.40.50.40">
    <property type="match status" value="2"/>
</dbReference>
<reference evidence="12" key="2">
    <citation type="submission" date="2023-05" db="EMBL/GenBank/DDBJ databases">
        <authorList>
            <person name="Schelkunov M.I."/>
        </authorList>
    </citation>
    <scope>NUCLEOTIDE SEQUENCE</scope>
    <source>
        <strain evidence="12">Hsosn_3</strain>
        <tissue evidence="12">Leaf</tissue>
    </source>
</reference>
<dbReference type="InterPro" id="IPR000330">
    <property type="entry name" value="SNF2_N"/>
</dbReference>
<keyword evidence="2" id="KW-0479">Metal-binding</keyword>
<reference evidence="12" key="1">
    <citation type="submission" date="2023-02" db="EMBL/GenBank/DDBJ databases">
        <title>Genome of toxic invasive species Heracleum sosnowskyi carries increased number of genes despite the absence of recent whole-genome duplications.</title>
        <authorList>
            <person name="Schelkunov M."/>
            <person name="Shtratnikova V."/>
            <person name="Makarenko M."/>
            <person name="Klepikova A."/>
            <person name="Omelchenko D."/>
            <person name="Novikova G."/>
            <person name="Obukhova E."/>
            <person name="Bogdanov V."/>
            <person name="Penin A."/>
            <person name="Logacheva M."/>
        </authorList>
    </citation>
    <scope>NUCLEOTIDE SEQUENCE</scope>
    <source>
        <strain evidence="12">Hsosn_3</strain>
        <tissue evidence="12">Leaf</tissue>
    </source>
</reference>
<evidence type="ECO:0000313" key="12">
    <source>
        <dbReference type="EMBL" id="KAK1389524.1"/>
    </source>
</evidence>
<proteinExistence type="predicted"/>
<evidence type="ECO:0000259" key="10">
    <source>
        <dbReference type="PROSITE" id="PS50013"/>
    </source>
</evidence>
<dbReference type="InterPro" id="IPR001965">
    <property type="entry name" value="Znf_PHD"/>
</dbReference>
<dbReference type="PROSITE" id="PS01359">
    <property type="entry name" value="ZF_PHD_1"/>
    <property type="match status" value="1"/>
</dbReference>
<dbReference type="InterPro" id="IPR027417">
    <property type="entry name" value="P-loop_NTPase"/>
</dbReference>
<feature type="domain" description="PHD-type" evidence="11">
    <location>
        <begin position="91"/>
        <end position="140"/>
    </location>
</feature>
<evidence type="ECO:0000256" key="8">
    <source>
        <dbReference type="PROSITE-ProRule" id="PRU00146"/>
    </source>
</evidence>
<dbReference type="GO" id="GO:0042393">
    <property type="term" value="F:histone binding"/>
    <property type="evidence" value="ECO:0007669"/>
    <property type="project" value="TreeGrafter"/>
</dbReference>
<dbReference type="SMART" id="SM00298">
    <property type="entry name" value="CHROMO"/>
    <property type="match status" value="2"/>
</dbReference>
<name>A0AAD8MY81_9APIA</name>
<dbReference type="GO" id="GO:0016887">
    <property type="term" value="F:ATP hydrolysis activity"/>
    <property type="evidence" value="ECO:0007669"/>
    <property type="project" value="TreeGrafter"/>
</dbReference>
<keyword evidence="3" id="KW-0547">Nucleotide-binding</keyword>
<dbReference type="InterPro" id="IPR013083">
    <property type="entry name" value="Znf_RING/FYVE/PHD"/>
</dbReference>
<keyword evidence="7" id="KW-0539">Nucleus</keyword>
<feature type="domain" description="Chromo" evidence="10">
    <location>
        <begin position="157"/>
        <end position="218"/>
    </location>
</feature>
<dbReference type="GO" id="GO:0005634">
    <property type="term" value="C:nucleus"/>
    <property type="evidence" value="ECO:0007669"/>
    <property type="project" value="UniProtKB-SubCell"/>
</dbReference>
<feature type="compositionally biased region" description="Polar residues" evidence="9">
    <location>
        <begin position="1025"/>
        <end position="1039"/>
    </location>
</feature>
<evidence type="ECO:0000256" key="6">
    <source>
        <dbReference type="ARBA" id="ARBA00022840"/>
    </source>
</evidence>
<organism evidence="12 13">
    <name type="scientific">Heracleum sosnowskyi</name>
    <dbReference type="NCBI Taxonomy" id="360622"/>
    <lineage>
        <taxon>Eukaryota</taxon>
        <taxon>Viridiplantae</taxon>
        <taxon>Streptophyta</taxon>
        <taxon>Embryophyta</taxon>
        <taxon>Tracheophyta</taxon>
        <taxon>Spermatophyta</taxon>
        <taxon>Magnoliopsida</taxon>
        <taxon>eudicotyledons</taxon>
        <taxon>Gunneridae</taxon>
        <taxon>Pentapetalae</taxon>
        <taxon>asterids</taxon>
        <taxon>campanulids</taxon>
        <taxon>Apiales</taxon>
        <taxon>Apiaceae</taxon>
        <taxon>Apioideae</taxon>
        <taxon>apioid superclade</taxon>
        <taxon>Tordylieae</taxon>
        <taxon>Tordyliinae</taxon>
        <taxon>Heracleum</taxon>
    </lineage>
</organism>
<gene>
    <name evidence="12" type="ORF">POM88_017702</name>
</gene>
<dbReference type="Proteomes" id="UP001237642">
    <property type="component" value="Unassembled WGS sequence"/>
</dbReference>
<evidence type="ECO:0000256" key="3">
    <source>
        <dbReference type="ARBA" id="ARBA00022741"/>
    </source>
</evidence>
<dbReference type="PANTHER" id="PTHR45623">
    <property type="entry name" value="CHROMODOMAIN-HELICASE-DNA-BINDING PROTEIN 3-RELATED-RELATED"/>
    <property type="match status" value="1"/>
</dbReference>
<evidence type="ECO:0000259" key="11">
    <source>
        <dbReference type="PROSITE" id="PS50016"/>
    </source>
</evidence>